<dbReference type="Proteomes" id="UP000190897">
    <property type="component" value="Unassembled WGS sequence"/>
</dbReference>
<dbReference type="AlphaFoldDB" id="A0A1T5ECT5"/>
<dbReference type="OrthoDB" id="946191at2"/>
<dbReference type="SUPFAM" id="SSF160574">
    <property type="entry name" value="BT0923-like"/>
    <property type="match status" value="1"/>
</dbReference>
<evidence type="ECO:0000313" key="3">
    <source>
        <dbReference type="Proteomes" id="UP000190897"/>
    </source>
</evidence>
<dbReference type="RefSeq" id="WP_082214830.1">
    <property type="nucleotide sequence ID" value="NZ_FUZA01000002.1"/>
</dbReference>
<evidence type="ECO:0008006" key="4">
    <source>
        <dbReference type="Google" id="ProtNLM"/>
    </source>
</evidence>
<keyword evidence="3" id="KW-1185">Reference proteome</keyword>
<keyword evidence="1" id="KW-0732">Signal</keyword>
<sequence>MRVVVLCILCLFFVVSCNQVNQLEPVEPDPVPTKVIAQVKQWYPDAENLVFKPLLEKLVWEVKFDQGTDKYLTLADSTKIWETYRYKSEVAPPKLLELLGKSALKGGTFSANREAIGFDMPNHRNRLIYNLYGTDYLFDWLYLDGRIAGAAFDTRLYSFLLNDFSLLPQKVQAFVNADPNIKFEGTEVKLLLNYEKFYEVMVSFDKAGVKTYAYLYFNEAGDLRWFSRGFNEPENLYGPPNFDKLPDAIQQYLDASQELASFSTQHIASMQWMGEYRGFKCYTIRYLNNTTFDSCDLQFDAEGNLVNKSFFLYYQ</sequence>
<protein>
    <recommendedName>
        <fullName evidence="4">Beta-lactamase-inhibitor-like, PepSY-like</fullName>
    </recommendedName>
</protein>
<feature type="chain" id="PRO_5012436873" description="Beta-lactamase-inhibitor-like, PepSY-like" evidence="1">
    <location>
        <begin position="23"/>
        <end position="315"/>
    </location>
</feature>
<dbReference type="PROSITE" id="PS51257">
    <property type="entry name" value="PROKAR_LIPOPROTEIN"/>
    <property type="match status" value="1"/>
</dbReference>
<accession>A0A1T5ECT5</accession>
<evidence type="ECO:0000256" key="1">
    <source>
        <dbReference type="SAM" id="SignalP"/>
    </source>
</evidence>
<reference evidence="3" key="1">
    <citation type="submission" date="2017-02" db="EMBL/GenBank/DDBJ databases">
        <authorList>
            <person name="Varghese N."/>
            <person name="Submissions S."/>
        </authorList>
    </citation>
    <scope>NUCLEOTIDE SEQUENCE [LARGE SCALE GENOMIC DNA]</scope>
    <source>
        <strain evidence="3">DSM 22270</strain>
    </source>
</reference>
<feature type="signal peptide" evidence="1">
    <location>
        <begin position="1"/>
        <end position="22"/>
    </location>
</feature>
<proteinExistence type="predicted"/>
<dbReference type="EMBL" id="FUZA01000002">
    <property type="protein sequence ID" value="SKB81927.1"/>
    <property type="molecule type" value="Genomic_DNA"/>
</dbReference>
<evidence type="ECO:0000313" key="2">
    <source>
        <dbReference type="EMBL" id="SKB81927.1"/>
    </source>
</evidence>
<gene>
    <name evidence="2" type="ORF">SAMN05660293_02348</name>
</gene>
<dbReference type="STRING" id="651661.SAMN05660293_02348"/>
<organism evidence="2 3">
    <name type="scientific">Dyadobacter psychrophilus</name>
    <dbReference type="NCBI Taxonomy" id="651661"/>
    <lineage>
        <taxon>Bacteria</taxon>
        <taxon>Pseudomonadati</taxon>
        <taxon>Bacteroidota</taxon>
        <taxon>Cytophagia</taxon>
        <taxon>Cytophagales</taxon>
        <taxon>Spirosomataceae</taxon>
        <taxon>Dyadobacter</taxon>
    </lineage>
</organism>
<name>A0A1T5ECT5_9BACT</name>